<dbReference type="PRINTS" id="PR00081">
    <property type="entry name" value="GDHRDH"/>
</dbReference>
<reference evidence="9 10" key="1">
    <citation type="submission" date="2024-04" db="EMBL/GenBank/DDBJ databases">
        <title>Genome sequencing and metabolic network reconstruction of aminoacids and betaine degradation by Anoxynatronum sibiricum.</title>
        <authorList>
            <person name="Detkova E.N."/>
            <person name="Boltjanskaja Y.V."/>
            <person name="Mardanov A.V."/>
            <person name="Kevbrin V."/>
        </authorList>
    </citation>
    <scope>NUCLEOTIDE SEQUENCE [LARGE SCALE GENOMIC DNA]</scope>
    <source>
        <strain evidence="9 10">Z-7981</strain>
    </source>
</reference>
<keyword evidence="5" id="KW-0753">Steroid metabolism</keyword>
<gene>
    <name evidence="9" type="primary">fabG</name>
    <name evidence="9" type="ORF">AAIG11_08300</name>
</gene>
<name>A0ABU9VTG6_9CLOT</name>
<dbReference type="InterPro" id="IPR050259">
    <property type="entry name" value="SDR"/>
</dbReference>
<dbReference type="Gene3D" id="3.40.50.720">
    <property type="entry name" value="NAD(P)-binding Rossmann-like Domain"/>
    <property type="match status" value="1"/>
</dbReference>
<evidence type="ECO:0000256" key="7">
    <source>
        <dbReference type="RuleBase" id="RU366074"/>
    </source>
</evidence>
<keyword evidence="10" id="KW-1185">Reference proteome</keyword>
<dbReference type="PRINTS" id="PR00080">
    <property type="entry name" value="SDRFAMILY"/>
</dbReference>
<dbReference type="InterPro" id="IPR020904">
    <property type="entry name" value="Sc_DH/Rdtase_CS"/>
</dbReference>
<dbReference type="NCBIfam" id="TIGR01830">
    <property type="entry name" value="3oxo_ACP_reduc"/>
    <property type="match status" value="1"/>
</dbReference>
<keyword evidence="7" id="KW-0275">Fatty acid biosynthesis</keyword>
<dbReference type="PROSITE" id="PS00061">
    <property type="entry name" value="ADH_SHORT"/>
    <property type="match status" value="1"/>
</dbReference>
<keyword evidence="4 7" id="KW-0560">Oxidoreductase</keyword>
<evidence type="ECO:0000256" key="4">
    <source>
        <dbReference type="ARBA" id="ARBA00023002"/>
    </source>
</evidence>
<evidence type="ECO:0000256" key="6">
    <source>
        <dbReference type="ARBA" id="ARBA00048508"/>
    </source>
</evidence>
<dbReference type="InterPro" id="IPR036291">
    <property type="entry name" value="NAD(P)-bd_dom_sf"/>
</dbReference>
<comment type="caution">
    <text evidence="9">The sequence shown here is derived from an EMBL/GenBank/DDBJ whole genome shotgun (WGS) entry which is preliminary data.</text>
</comment>
<keyword evidence="7" id="KW-0521">NADP</keyword>
<proteinExistence type="inferred from homology"/>
<dbReference type="Proteomes" id="UP001407405">
    <property type="component" value="Unassembled WGS sequence"/>
</dbReference>
<sequence>MLITGASRGIGRAIALKMAQSGARIVINYARQENSALEVKETIESLGGTAMIAQADVSDEEQVTRMMAAIKETFGPVTILINNAGITRDGLLVRMKTSDWHQVMDTNLTSAFLMSRAVAKDMMKAKGGRIINISSVVGVMGNAGQSNYSASKAGLIGLTKSLARELAPKRITVNAVAPGFIETEMTDALSTQVKEQLLAQIPLNQLGKAEDIAEAVAYLAGAGGRYITGQVLQVNGGMAM</sequence>
<evidence type="ECO:0000313" key="9">
    <source>
        <dbReference type="EMBL" id="MEN1760470.1"/>
    </source>
</evidence>
<dbReference type="PANTHER" id="PTHR42879:SF2">
    <property type="entry name" value="3-OXOACYL-[ACYL-CARRIER-PROTEIN] REDUCTASE FABG"/>
    <property type="match status" value="1"/>
</dbReference>
<comment type="catalytic activity">
    <reaction evidence="6 7">
        <text>a (3R)-hydroxyacyl-[ACP] + NADP(+) = a 3-oxoacyl-[ACP] + NADPH + H(+)</text>
        <dbReference type="Rhea" id="RHEA:17397"/>
        <dbReference type="Rhea" id="RHEA-COMP:9916"/>
        <dbReference type="Rhea" id="RHEA-COMP:9945"/>
        <dbReference type="ChEBI" id="CHEBI:15378"/>
        <dbReference type="ChEBI" id="CHEBI:57783"/>
        <dbReference type="ChEBI" id="CHEBI:58349"/>
        <dbReference type="ChEBI" id="CHEBI:78776"/>
        <dbReference type="ChEBI" id="CHEBI:78827"/>
        <dbReference type="EC" id="1.1.1.100"/>
    </reaction>
</comment>
<dbReference type="Pfam" id="PF13561">
    <property type="entry name" value="adh_short_C2"/>
    <property type="match status" value="1"/>
</dbReference>
<accession>A0ABU9VTG6</accession>
<organism evidence="9 10">
    <name type="scientific">Anoxynatronum sibiricum</name>
    <dbReference type="NCBI Taxonomy" id="210623"/>
    <lineage>
        <taxon>Bacteria</taxon>
        <taxon>Bacillati</taxon>
        <taxon>Bacillota</taxon>
        <taxon>Clostridia</taxon>
        <taxon>Eubacteriales</taxon>
        <taxon>Clostridiaceae</taxon>
        <taxon>Anoxynatronum</taxon>
    </lineage>
</organism>
<dbReference type="SMART" id="SM00822">
    <property type="entry name" value="PKS_KR"/>
    <property type="match status" value="1"/>
</dbReference>
<dbReference type="InterPro" id="IPR002347">
    <property type="entry name" value="SDR_fam"/>
</dbReference>
<dbReference type="EC" id="1.1.1.100" evidence="3 7"/>
<comment type="subunit">
    <text evidence="7">Homotetramer.</text>
</comment>
<comment type="function">
    <text evidence="7">Catalyzes the NADPH-dependent reduction of beta-ketoacyl-ACP substrates to beta-hydroxyacyl-ACP products, the first reductive step in the elongation cycle of fatty acid biosynthesis.</text>
</comment>
<dbReference type="CDD" id="cd05333">
    <property type="entry name" value="BKR_SDR_c"/>
    <property type="match status" value="1"/>
</dbReference>
<dbReference type="EMBL" id="JBCITM010000007">
    <property type="protein sequence ID" value="MEN1760470.1"/>
    <property type="molecule type" value="Genomic_DNA"/>
</dbReference>
<keyword evidence="7" id="KW-0444">Lipid biosynthesis</keyword>
<evidence type="ECO:0000256" key="1">
    <source>
        <dbReference type="ARBA" id="ARBA00005194"/>
    </source>
</evidence>
<protein>
    <recommendedName>
        <fullName evidence="3 7">3-oxoacyl-[acyl-carrier-protein] reductase</fullName>
        <ecNumber evidence="3 7">1.1.1.100</ecNumber>
    </recommendedName>
</protein>
<dbReference type="SUPFAM" id="SSF51735">
    <property type="entry name" value="NAD(P)-binding Rossmann-fold domains"/>
    <property type="match status" value="1"/>
</dbReference>
<dbReference type="NCBIfam" id="NF005559">
    <property type="entry name" value="PRK07231.1"/>
    <property type="match status" value="1"/>
</dbReference>
<dbReference type="GO" id="GO:0004316">
    <property type="term" value="F:3-oxoacyl-[acyl-carrier-protein] reductase (NADPH) activity"/>
    <property type="evidence" value="ECO:0007669"/>
    <property type="project" value="UniProtKB-EC"/>
</dbReference>
<evidence type="ECO:0000259" key="8">
    <source>
        <dbReference type="SMART" id="SM00822"/>
    </source>
</evidence>
<dbReference type="InterPro" id="IPR057326">
    <property type="entry name" value="KR_dom"/>
</dbReference>
<keyword evidence="7" id="KW-0276">Fatty acid metabolism</keyword>
<dbReference type="PANTHER" id="PTHR42879">
    <property type="entry name" value="3-OXOACYL-(ACYL-CARRIER-PROTEIN) REDUCTASE"/>
    <property type="match status" value="1"/>
</dbReference>
<comment type="similarity">
    <text evidence="2 7">Belongs to the short-chain dehydrogenases/reductases (SDR) family.</text>
</comment>
<feature type="domain" description="Ketoreductase" evidence="8">
    <location>
        <begin position="2"/>
        <end position="179"/>
    </location>
</feature>
<comment type="pathway">
    <text evidence="1 7">Lipid metabolism; fatty acid biosynthesis.</text>
</comment>
<evidence type="ECO:0000256" key="2">
    <source>
        <dbReference type="ARBA" id="ARBA00006484"/>
    </source>
</evidence>
<evidence type="ECO:0000256" key="5">
    <source>
        <dbReference type="ARBA" id="ARBA00023221"/>
    </source>
</evidence>
<dbReference type="RefSeq" id="WP_343185917.1">
    <property type="nucleotide sequence ID" value="NZ_JBCITM010000007.1"/>
</dbReference>
<keyword evidence="7" id="KW-0443">Lipid metabolism</keyword>
<evidence type="ECO:0000256" key="3">
    <source>
        <dbReference type="ARBA" id="ARBA00012948"/>
    </source>
</evidence>
<dbReference type="InterPro" id="IPR011284">
    <property type="entry name" value="3oxo_ACP_reduc"/>
</dbReference>
<evidence type="ECO:0000313" key="10">
    <source>
        <dbReference type="Proteomes" id="UP001407405"/>
    </source>
</evidence>
<dbReference type="NCBIfam" id="NF009466">
    <property type="entry name" value="PRK12826.1-2"/>
    <property type="match status" value="1"/>
</dbReference>